<dbReference type="AlphaFoldDB" id="A0A543NN36"/>
<organism evidence="12 13">
    <name type="scientific">Haloactinospora alba</name>
    <dbReference type="NCBI Taxonomy" id="405555"/>
    <lineage>
        <taxon>Bacteria</taxon>
        <taxon>Bacillati</taxon>
        <taxon>Actinomycetota</taxon>
        <taxon>Actinomycetes</taxon>
        <taxon>Streptosporangiales</taxon>
        <taxon>Nocardiopsidaceae</taxon>
        <taxon>Haloactinospora</taxon>
    </lineage>
</organism>
<keyword evidence="5" id="KW-0963">Cytoplasm</keyword>
<evidence type="ECO:0000256" key="1">
    <source>
        <dbReference type="ARBA" id="ARBA00004496"/>
    </source>
</evidence>
<evidence type="ECO:0000256" key="10">
    <source>
        <dbReference type="ARBA" id="ARBA00031323"/>
    </source>
</evidence>
<dbReference type="NCBIfam" id="TIGR04364">
    <property type="entry name" value="methyltran_FxLD"/>
    <property type="match status" value="1"/>
</dbReference>
<dbReference type="GO" id="GO:0004719">
    <property type="term" value="F:protein-L-isoaspartate (D-aspartate) O-methyltransferase activity"/>
    <property type="evidence" value="ECO:0007669"/>
    <property type="project" value="UniProtKB-EC"/>
</dbReference>
<dbReference type="Proteomes" id="UP000317422">
    <property type="component" value="Unassembled WGS sequence"/>
</dbReference>
<evidence type="ECO:0000256" key="3">
    <source>
        <dbReference type="ARBA" id="ARBA00011890"/>
    </source>
</evidence>
<dbReference type="PROSITE" id="PS01279">
    <property type="entry name" value="PCMT"/>
    <property type="match status" value="1"/>
</dbReference>
<keyword evidence="7 12" id="KW-0808">Transferase</keyword>
<dbReference type="Pfam" id="PF01135">
    <property type="entry name" value="PCMT"/>
    <property type="match status" value="1"/>
</dbReference>
<dbReference type="PANTHER" id="PTHR11579:SF0">
    <property type="entry name" value="PROTEIN-L-ISOASPARTATE(D-ASPARTATE) O-METHYLTRANSFERASE"/>
    <property type="match status" value="1"/>
</dbReference>
<evidence type="ECO:0000256" key="7">
    <source>
        <dbReference type="ARBA" id="ARBA00022679"/>
    </source>
</evidence>
<evidence type="ECO:0000256" key="11">
    <source>
        <dbReference type="ARBA" id="ARBA00031350"/>
    </source>
</evidence>
<evidence type="ECO:0000256" key="9">
    <source>
        <dbReference type="ARBA" id="ARBA00030757"/>
    </source>
</evidence>
<evidence type="ECO:0000313" key="13">
    <source>
        <dbReference type="Proteomes" id="UP000317422"/>
    </source>
</evidence>
<dbReference type="Gene3D" id="3.40.50.150">
    <property type="entry name" value="Vaccinia Virus protein VP39"/>
    <property type="match status" value="1"/>
</dbReference>
<dbReference type="EC" id="2.1.1.77" evidence="3"/>
<dbReference type="PANTHER" id="PTHR11579">
    <property type="entry name" value="PROTEIN-L-ISOASPARTATE O-METHYLTRANSFERASE"/>
    <property type="match status" value="1"/>
</dbReference>
<dbReference type="GO" id="GO:0005737">
    <property type="term" value="C:cytoplasm"/>
    <property type="evidence" value="ECO:0007669"/>
    <property type="project" value="UniProtKB-SubCell"/>
</dbReference>
<evidence type="ECO:0000256" key="5">
    <source>
        <dbReference type="ARBA" id="ARBA00022490"/>
    </source>
</evidence>
<gene>
    <name evidence="12" type="ORF">FHX37_3245</name>
</gene>
<evidence type="ECO:0000256" key="6">
    <source>
        <dbReference type="ARBA" id="ARBA00022603"/>
    </source>
</evidence>
<dbReference type="CDD" id="cd02440">
    <property type="entry name" value="AdoMet_MTases"/>
    <property type="match status" value="1"/>
</dbReference>
<proteinExistence type="inferred from homology"/>
<keyword evidence="13" id="KW-1185">Reference proteome</keyword>
<sequence length="415" mass="45463">MVDALVRERANLGMDVLLPEVEDALRTVPRECFVPGLPLADSYDQHQAVVTKRAPDTDMALSSVSAPSIIATMLNRADLRPGQRVLEIGSGGYNAALIRHMIGDEGKVTSIDIDPEVIARAEGCLREAGTDHVHLAVADGEHGFPAHAPYERIIVTAGAWDVPPTWDDQLAAGGRLVVPMRVRGLTRCLTLERGSLPGWWRCLEVDMCGFVRMRGSGEHWERMPLLHEREGERVGLRLEDGPRVDTESLRASLEQEAVTLWADASVRADEPTDGQDLYLACQADGWALLTAQRGAIASGLLRPVVLSGTPALVDEDGTGFAYRTLRRSPHDQDRWEFGATGHGPHAHQNAQAMVDLIEAWDRDRQEHPSPRIDLVPASTPLEDVPTGRVVTKRHTRMVLNWTSRTPQPSCAADGS</sequence>
<keyword evidence="8" id="KW-0949">S-adenosyl-L-methionine</keyword>
<evidence type="ECO:0000313" key="12">
    <source>
        <dbReference type="EMBL" id="TQN33240.1"/>
    </source>
</evidence>
<dbReference type="InterPro" id="IPR029063">
    <property type="entry name" value="SAM-dependent_MTases_sf"/>
</dbReference>
<comment type="similarity">
    <text evidence="2">Belongs to the methyltransferase superfamily. L-isoaspartyl/D-aspartyl protein methyltransferase family.</text>
</comment>
<dbReference type="EMBL" id="VFQC01000001">
    <property type="protein sequence ID" value="TQN33240.1"/>
    <property type="molecule type" value="Genomic_DNA"/>
</dbReference>
<name>A0A543NN36_9ACTN</name>
<comment type="subcellular location">
    <subcellularLocation>
        <location evidence="1">Cytoplasm</location>
    </subcellularLocation>
</comment>
<protein>
    <recommendedName>
        <fullName evidence="4">Protein-L-isoaspartate O-methyltransferase</fullName>
        <ecNumber evidence="3">2.1.1.77</ecNumber>
    </recommendedName>
    <alternativeName>
        <fullName evidence="11">L-isoaspartyl protein carboxyl methyltransferase</fullName>
    </alternativeName>
    <alternativeName>
        <fullName evidence="9">Protein L-isoaspartyl methyltransferase</fullName>
    </alternativeName>
    <alternativeName>
        <fullName evidence="10">Protein-beta-aspartate methyltransferase</fullName>
    </alternativeName>
</protein>
<dbReference type="InterPro" id="IPR027573">
    <property type="entry name" value="Methyltran_FxLD"/>
</dbReference>
<evidence type="ECO:0000256" key="8">
    <source>
        <dbReference type="ARBA" id="ARBA00022691"/>
    </source>
</evidence>
<dbReference type="InterPro" id="IPR000682">
    <property type="entry name" value="PCMT"/>
</dbReference>
<keyword evidence="6 12" id="KW-0489">Methyltransferase</keyword>
<dbReference type="SUPFAM" id="SSF53335">
    <property type="entry name" value="S-adenosyl-L-methionine-dependent methyltransferases"/>
    <property type="match status" value="1"/>
</dbReference>
<evidence type="ECO:0000256" key="2">
    <source>
        <dbReference type="ARBA" id="ARBA00005369"/>
    </source>
</evidence>
<accession>A0A543NN36</accession>
<evidence type="ECO:0000256" key="4">
    <source>
        <dbReference type="ARBA" id="ARBA00013346"/>
    </source>
</evidence>
<comment type="caution">
    <text evidence="12">The sequence shown here is derived from an EMBL/GenBank/DDBJ whole genome shotgun (WGS) entry which is preliminary data.</text>
</comment>
<dbReference type="GO" id="GO:0032259">
    <property type="term" value="P:methylation"/>
    <property type="evidence" value="ECO:0007669"/>
    <property type="project" value="UniProtKB-KW"/>
</dbReference>
<reference evidence="12 13" key="1">
    <citation type="submission" date="2019-06" db="EMBL/GenBank/DDBJ databases">
        <title>Sequencing the genomes of 1000 actinobacteria strains.</title>
        <authorList>
            <person name="Klenk H.-P."/>
        </authorList>
    </citation>
    <scope>NUCLEOTIDE SEQUENCE [LARGE SCALE GENOMIC DNA]</scope>
    <source>
        <strain evidence="12 13">DSM 45015</strain>
    </source>
</reference>